<dbReference type="FunFam" id="2.40.420.20:FF:000003">
    <property type="entry name" value="Cation efflux system protein cusB"/>
    <property type="match status" value="1"/>
</dbReference>
<reference evidence="12" key="1">
    <citation type="submission" date="2016-10" db="EMBL/GenBank/DDBJ databases">
        <authorList>
            <person name="Varghese N."/>
            <person name="Submissions S."/>
        </authorList>
    </citation>
    <scope>NUCLEOTIDE SEQUENCE [LARGE SCALE GENOMIC DNA]</scope>
    <source>
        <strain evidence="12">DSM 23317</strain>
    </source>
</reference>
<dbReference type="Pfam" id="PF25954">
    <property type="entry name" value="Beta-barrel_RND_2"/>
    <property type="match status" value="1"/>
</dbReference>
<dbReference type="InterPro" id="IPR058792">
    <property type="entry name" value="Beta-barrel_RND_2"/>
</dbReference>
<organism evidence="11 12">
    <name type="scientific">Ferrimonas sediminum</name>
    <dbReference type="NCBI Taxonomy" id="718193"/>
    <lineage>
        <taxon>Bacteria</taxon>
        <taxon>Pseudomonadati</taxon>
        <taxon>Pseudomonadota</taxon>
        <taxon>Gammaproteobacteria</taxon>
        <taxon>Alteromonadales</taxon>
        <taxon>Ferrimonadaceae</taxon>
        <taxon>Ferrimonas</taxon>
    </lineage>
</organism>
<evidence type="ECO:0000259" key="10">
    <source>
        <dbReference type="Pfam" id="PF25975"/>
    </source>
</evidence>
<evidence type="ECO:0000256" key="2">
    <source>
        <dbReference type="ARBA" id="ARBA00022448"/>
    </source>
</evidence>
<keyword evidence="3 5" id="KW-0732">Signal</keyword>
<feature type="chain" id="PRO_5011758792" evidence="5">
    <location>
        <begin position="25"/>
        <end position="575"/>
    </location>
</feature>
<protein>
    <submittedName>
        <fullName evidence="11">Membrane fusion protein, Cu(I)/Ag(I) efflux system</fullName>
    </submittedName>
</protein>
<feature type="domain" description="CzcB-like C-terminal circularly permuted SH3-like" evidence="10">
    <location>
        <begin position="494"/>
        <end position="552"/>
    </location>
</feature>
<dbReference type="Gene3D" id="6.10.140.730">
    <property type="match status" value="1"/>
</dbReference>
<dbReference type="InterPro" id="IPR058790">
    <property type="entry name" value="BSH_CusB"/>
</dbReference>
<comment type="similarity">
    <text evidence="1">Belongs to the membrane fusion protein (MFP) (TC 8.A.1) family.</text>
</comment>
<evidence type="ECO:0000259" key="8">
    <source>
        <dbReference type="Pfam" id="PF25919"/>
    </source>
</evidence>
<dbReference type="GO" id="GO:0046914">
    <property type="term" value="F:transition metal ion binding"/>
    <property type="evidence" value="ECO:0007669"/>
    <property type="project" value="TreeGrafter"/>
</dbReference>
<feature type="domain" description="Heavy metal binding" evidence="6">
    <location>
        <begin position="43"/>
        <end position="70"/>
    </location>
</feature>
<dbReference type="OrthoDB" id="9806939at2"/>
<dbReference type="PANTHER" id="PTHR30097:SF15">
    <property type="entry name" value="CATION EFFLUX SYSTEM PROTEIN CUSB"/>
    <property type="match status" value="1"/>
</dbReference>
<proteinExistence type="inferred from homology"/>
<evidence type="ECO:0000313" key="11">
    <source>
        <dbReference type="EMBL" id="SDK16408.1"/>
    </source>
</evidence>
<dbReference type="GO" id="GO:0015679">
    <property type="term" value="P:plasma membrane copper ion transport"/>
    <property type="evidence" value="ECO:0007669"/>
    <property type="project" value="TreeGrafter"/>
</dbReference>
<evidence type="ECO:0000313" key="12">
    <source>
        <dbReference type="Proteomes" id="UP000199527"/>
    </source>
</evidence>
<feature type="domain" description="Heavy metal binding" evidence="6">
    <location>
        <begin position="134"/>
        <end position="158"/>
    </location>
</feature>
<dbReference type="InterPro" id="IPR058649">
    <property type="entry name" value="CzcB_C"/>
</dbReference>
<evidence type="ECO:0000259" key="6">
    <source>
        <dbReference type="Pfam" id="PF19335"/>
    </source>
</evidence>
<dbReference type="InterPro" id="IPR051909">
    <property type="entry name" value="MFP_Cation_Efflux"/>
</dbReference>
<dbReference type="GO" id="GO:0016020">
    <property type="term" value="C:membrane"/>
    <property type="evidence" value="ECO:0007669"/>
    <property type="project" value="InterPro"/>
</dbReference>
<dbReference type="GO" id="GO:0060003">
    <property type="term" value="P:copper ion export"/>
    <property type="evidence" value="ECO:0007669"/>
    <property type="project" value="TreeGrafter"/>
</dbReference>
<evidence type="ECO:0000259" key="9">
    <source>
        <dbReference type="Pfam" id="PF25954"/>
    </source>
</evidence>
<keyword evidence="12" id="KW-1185">Reference proteome</keyword>
<dbReference type="GO" id="GO:0022857">
    <property type="term" value="F:transmembrane transporter activity"/>
    <property type="evidence" value="ECO:0007669"/>
    <property type="project" value="InterPro"/>
</dbReference>
<gene>
    <name evidence="11" type="ORF">SAMN04488540_12058</name>
</gene>
<evidence type="ECO:0000256" key="1">
    <source>
        <dbReference type="ARBA" id="ARBA00009477"/>
    </source>
</evidence>
<dbReference type="NCBIfam" id="TIGR01730">
    <property type="entry name" value="RND_mfp"/>
    <property type="match status" value="1"/>
</dbReference>
<accession>A0A1G8ZMX5</accession>
<dbReference type="Pfam" id="PF19335">
    <property type="entry name" value="HMBD"/>
    <property type="match status" value="5"/>
</dbReference>
<dbReference type="Pfam" id="PF25919">
    <property type="entry name" value="BSH_CusB"/>
    <property type="match status" value="1"/>
</dbReference>
<evidence type="ECO:0000256" key="5">
    <source>
        <dbReference type="SAM" id="SignalP"/>
    </source>
</evidence>
<dbReference type="EMBL" id="FNEM01000020">
    <property type="protein sequence ID" value="SDK16408.1"/>
    <property type="molecule type" value="Genomic_DNA"/>
</dbReference>
<dbReference type="GO" id="GO:0030288">
    <property type="term" value="C:outer membrane-bounded periplasmic space"/>
    <property type="evidence" value="ECO:0007669"/>
    <property type="project" value="TreeGrafter"/>
</dbReference>
<feature type="domain" description="CusB-like barrel-sandwich hybrid" evidence="8">
    <location>
        <begin position="283"/>
        <end position="403"/>
    </location>
</feature>
<dbReference type="Proteomes" id="UP000199527">
    <property type="component" value="Unassembled WGS sequence"/>
</dbReference>
<dbReference type="FunFam" id="2.40.30.170:FF:000010">
    <property type="entry name" value="Efflux RND transporter periplasmic adaptor subunit"/>
    <property type="match status" value="1"/>
</dbReference>
<feature type="domain" description="Heavy metal binding" evidence="6">
    <location>
        <begin position="104"/>
        <end position="130"/>
    </location>
</feature>
<evidence type="ECO:0000259" key="7">
    <source>
        <dbReference type="Pfam" id="PF25869"/>
    </source>
</evidence>
<feature type="domain" description="Heavy metal binding" evidence="6">
    <location>
        <begin position="205"/>
        <end position="232"/>
    </location>
</feature>
<dbReference type="SUPFAM" id="SSF111369">
    <property type="entry name" value="HlyD-like secretion proteins"/>
    <property type="match status" value="1"/>
</dbReference>
<sequence>MIRTHYRHWVYPVLALFLMMPALTAVVHAESHDHGALAAEASVYACPMHPEETGNKGDRCSKCNMFLTEVEHGYACPMHPEETGNKGDRCSKCNMFLTEVEQGYACPMHPEETGNKGDRCSKCNMFLTEVEQGYACPMHPEETGNKGDRCPICNMFLVAEEEEEMVGHQGHDHAAMDNDPQPMASPAVSAPALTPVDSDQEGLVKYVCPMHPHIVSDEPGTCPICGMNLEKVDLGGSTEEVVVGVPGGMQQALGMRVQAIEKGTLWRYINTIGTVEYDQDAISHVHARVSGWIEKLGVASAGDEVKQGELLFELYSPDLVSAQDDFLLARDALKRDKRRGGELIRKARLRLELLGMDASLIRALERSGQTLYRVPFYAQHDGVISELNVRDGMYIQPSTEVLKLVDLNRVWVIAEVFENQQGWFRQGQSAAVTASALGLFELDGNIDYIYPELDPVTRAMQVRVALANPDGKLKPGSLVDVELYGTAKRNLTLVPTEALIQTGRNNRVVVQRSDTEFVVKEVQLGMIAKGMAEVLSGVNPGDRVVVSGQFLLDSEASLKGSLMRMSNGASGGHNH</sequence>
<dbReference type="Pfam" id="PF25975">
    <property type="entry name" value="CzcB_C"/>
    <property type="match status" value="1"/>
</dbReference>
<feature type="domain" description="Heavy metal binding" evidence="6">
    <location>
        <begin position="74"/>
        <end position="100"/>
    </location>
</feature>
<keyword evidence="4" id="KW-0406">Ion transport</keyword>
<keyword evidence="2" id="KW-0813">Transport</keyword>
<evidence type="ECO:0000256" key="4">
    <source>
        <dbReference type="ARBA" id="ARBA00023065"/>
    </source>
</evidence>
<dbReference type="RefSeq" id="WP_090367820.1">
    <property type="nucleotide sequence ID" value="NZ_FNEM01000020.1"/>
</dbReference>
<feature type="signal peptide" evidence="5">
    <location>
        <begin position="1"/>
        <end position="24"/>
    </location>
</feature>
<dbReference type="AlphaFoldDB" id="A0A1G8ZMX5"/>
<dbReference type="InterPro" id="IPR058791">
    <property type="entry name" value="3HB_CusB"/>
</dbReference>
<feature type="domain" description="CusB-like beta-barrel" evidence="9">
    <location>
        <begin position="409"/>
        <end position="484"/>
    </location>
</feature>
<dbReference type="Gene3D" id="2.40.420.20">
    <property type="match status" value="1"/>
</dbReference>
<evidence type="ECO:0000256" key="3">
    <source>
        <dbReference type="ARBA" id="ARBA00022729"/>
    </source>
</evidence>
<feature type="domain" description="CusB-like three alpha-helical bundle" evidence="7">
    <location>
        <begin position="318"/>
        <end position="370"/>
    </location>
</feature>
<dbReference type="PANTHER" id="PTHR30097">
    <property type="entry name" value="CATION EFFLUX SYSTEM PROTEIN CUSB"/>
    <property type="match status" value="1"/>
</dbReference>
<dbReference type="InterPro" id="IPR006143">
    <property type="entry name" value="RND_pump_MFP"/>
</dbReference>
<dbReference type="Gene3D" id="2.40.30.170">
    <property type="match status" value="1"/>
</dbReference>
<dbReference type="InterPro" id="IPR045800">
    <property type="entry name" value="HMBD"/>
</dbReference>
<name>A0A1G8ZMX5_9GAMM</name>
<dbReference type="Pfam" id="PF25869">
    <property type="entry name" value="3HB_CusB"/>
    <property type="match status" value="1"/>
</dbReference>